<protein>
    <submittedName>
        <fullName evidence="1">Uncharacterized protein</fullName>
    </submittedName>
</protein>
<proteinExistence type="predicted"/>
<dbReference type="Proteomes" id="UP000002938">
    <property type="component" value="Unassembled WGS sequence"/>
</dbReference>
<name>A0ABP2I201_9FIRM</name>
<evidence type="ECO:0000313" key="2">
    <source>
        <dbReference type="Proteomes" id="UP000002938"/>
    </source>
</evidence>
<evidence type="ECO:0000313" key="1">
    <source>
        <dbReference type="EMBL" id="EFF64003.1"/>
    </source>
</evidence>
<accession>A0ABP2I201</accession>
<comment type="caution">
    <text evidence="1">The sequence shown here is derived from an EMBL/GenBank/DDBJ whole genome shotgun (WGS) entry which is preliminary data.</text>
</comment>
<organism evidence="1 2">
    <name type="scientific">Turicibacter sanguinis PC909</name>
    <dbReference type="NCBI Taxonomy" id="702450"/>
    <lineage>
        <taxon>Bacteria</taxon>
        <taxon>Bacillati</taxon>
        <taxon>Bacillota</taxon>
        <taxon>Erysipelotrichia</taxon>
        <taxon>Erysipelotrichales</taxon>
        <taxon>Turicibacteraceae</taxon>
        <taxon>Turicibacter</taxon>
    </lineage>
</organism>
<sequence>MKVNRFFGGCLPAGYLSRSLQTKLRGNSYDKIEEKDK</sequence>
<gene>
    <name evidence="1" type="ORF">CUW_0309</name>
</gene>
<keyword evidence="2" id="KW-1185">Reference proteome</keyword>
<reference evidence="1 2" key="1">
    <citation type="journal article" date="2011" name="J. Bacteriol.">
        <title>Draft Genome Sequence of Turicibacter sanguinis PC909, Isolated from Human Feces.</title>
        <authorList>
            <person name="Cuiv P.O."/>
            <person name="Klaassens E.S."/>
            <person name="Durkin A.S."/>
            <person name="Harkins D.M."/>
            <person name="Foster L."/>
            <person name="McCorrison J."/>
            <person name="Torralba M."/>
            <person name="Nelson K.E."/>
            <person name="Morrison M."/>
        </authorList>
    </citation>
    <scope>NUCLEOTIDE SEQUENCE [LARGE SCALE GENOMIC DNA]</scope>
    <source>
        <strain evidence="1 2">PC909</strain>
    </source>
</reference>
<dbReference type="EMBL" id="ADMN01000057">
    <property type="protein sequence ID" value="EFF64003.1"/>
    <property type="molecule type" value="Genomic_DNA"/>
</dbReference>